<feature type="transmembrane region" description="Helical" evidence="9">
    <location>
        <begin position="478"/>
        <end position="502"/>
    </location>
</feature>
<evidence type="ECO:0000256" key="8">
    <source>
        <dbReference type="ARBA" id="ARBA00025752"/>
    </source>
</evidence>
<evidence type="ECO:0000256" key="7">
    <source>
        <dbReference type="ARBA" id="ARBA00025100"/>
    </source>
</evidence>
<evidence type="ECO:0000256" key="6">
    <source>
        <dbReference type="ARBA" id="ARBA00023294"/>
    </source>
</evidence>
<organism evidence="10 11">
    <name type="scientific">Vanilla planifolia</name>
    <name type="common">Vanilla</name>
    <dbReference type="NCBI Taxonomy" id="51239"/>
    <lineage>
        <taxon>Eukaryota</taxon>
        <taxon>Viridiplantae</taxon>
        <taxon>Streptophyta</taxon>
        <taxon>Embryophyta</taxon>
        <taxon>Tracheophyta</taxon>
        <taxon>Spermatophyta</taxon>
        <taxon>Magnoliopsida</taxon>
        <taxon>Liliopsida</taxon>
        <taxon>Asparagales</taxon>
        <taxon>Orchidaceae</taxon>
        <taxon>Vanilloideae</taxon>
        <taxon>Vanilleae</taxon>
        <taxon>Vanilla</taxon>
    </lineage>
</organism>
<dbReference type="GO" id="GO:0005789">
    <property type="term" value="C:endoplasmic reticulum membrane"/>
    <property type="evidence" value="ECO:0007669"/>
    <property type="project" value="UniProtKB-SubCell"/>
</dbReference>
<evidence type="ECO:0000256" key="9">
    <source>
        <dbReference type="SAM" id="Phobius"/>
    </source>
</evidence>
<dbReference type="PANTHER" id="PTHR31651:SF3">
    <property type="entry name" value="PROTEIN PIN-LIKES 7"/>
    <property type="match status" value="1"/>
</dbReference>
<reference evidence="10 11" key="1">
    <citation type="journal article" date="2020" name="Nat. Food">
        <title>A phased Vanilla planifolia genome enables genetic improvement of flavour and production.</title>
        <authorList>
            <person name="Hasing T."/>
            <person name="Tang H."/>
            <person name="Brym M."/>
            <person name="Khazi F."/>
            <person name="Huang T."/>
            <person name="Chambers A.H."/>
        </authorList>
    </citation>
    <scope>NUCLEOTIDE SEQUENCE [LARGE SCALE GENOMIC DNA]</scope>
    <source>
        <tissue evidence="10">Leaf</tissue>
    </source>
</reference>
<keyword evidence="2" id="KW-0813">Transport</keyword>
<dbReference type="GO" id="GO:0080162">
    <property type="term" value="P:endoplasmic reticulum to cytosol auxin transport"/>
    <property type="evidence" value="ECO:0007669"/>
    <property type="project" value="InterPro"/>
</dbReference>
<dbReference type="InterPro" id="IPR045033">
    <property type="entry name" value="PILS1/3/4/5/7"/>
</dbReference>
<keyword evidence="5 9" id="KW-0472">Membrane</keyword>
<feature type="transmembrane region" description="Helical" evidence="9">
    <location>
        <begin position="423"/>
        <end position="442"/>
    </location>
</feature>
<dbReference type="GO" id="GO:0009734">
    <property type="term" value="P:auxin-activated signaling pathway"/>
    <property type="evidence" value="ECO:0007669"/>
    <property type="project" value="UniProtKB-KW"/>
</dbReference>
<dbReference type="Proteomes" id="UP000639772">
    <property type="component" value="Chromosome 12"/>
</dbReference>
<feature type="transmembrane region" description="Helical" evidence="9">
    <location>
        <begin position="454"/>
        <end position="472"/>
    </location>
</feature>
<accession>A0A835Q064</accession>
<dbReference type="InterPro" id="IPR004776">
    <property type="entry name" value="Mem_transp_PIN-like"/>
</dbReference>
<name>A0A835Q064_VANPL</name>
<comment type="caution">
    <text evidence="10">The sequence shown here is derived from an EMBL/GenBank/DDBJ whole genome shotgun (WGS) entry which is preliminary data.</text>
</comment>
<comment type="similarity">
    <text evidence="8">Belongs to the auxin efflux carrier (TC 2.A.69.2) family.</text>
</comment>
<evidence type="ECO:0000256" key="3">
    <source>
        <dbReference type="ARBA" id="ARBA00022692"/>
    </source>
</evidence>
<feature type="transmembrane region" description="Helical" evidence="9">
    <location>
        <begin position="347"/>
        <end position="373"/>
    </location>
</feature>
<sequence>MAELKREKYKIKEKKCRKLFDHNNLDVYLSINMLWCHFFQDEDLKKWYMPINIGITFLIGGVLGWVAVKILRPARHLEGLIIANCSAGNLGNLMLMTIPAVCGEAGNPFGEKSTCSTRGLSYVSASMAVKEGSSWKIWDGATYEMLVREGSVKKIANESSIEEQPELSTEIGEDNDSQLMEPLLSSASSSGKMRTGEHIWRMVIGTFHELADELVEPPTVAAMAGFVVGAIPWLKSLIIGNNAPLRVIQDSAVLLGINASSDLYAEMEHCPALLLFLEETLQESMDNCITKAHLAFATLAHVGIGKSAVKPSAILAIALVRYVALPISGIFVVRAAASLGFLPQDPLFSYVLLTQFTLPPAVAIACLASLLFFAEGDKCIMSCLPLPCSARGITTGLSFLSGCESRCFLFAEPLDRGQDCMQGYLLLIGSLGAFLAYGNGNIFSGNVRRDLNKIVFFVFSPALVLSSLAQTVTLQELISWWFMPVNIAITFLIGGILGWVAVKILRPPRHFEGLIMATCSAGKCLGPA</sequence>
<evidence type="ECO:0000256" key="2">
    <source>
        <dbReference type="ARBA" id="ARBA00022448"/>
    </source>
</evidence>
<dbReference type="PANTHER" id="PTHR31651">
    <property type="match status" value="1"/>
</dbReference>
<dbReference type="OrthoDB" id="191139at2759"/>
<evidence type="ECO:0000313" key="11">
    <source>
        <dbReference type="Proteomes" id="UP000639772"/>
    </source>
</evidence>
<evidence type="ECO:0000256" key="4">
    <source>
        <dbReference type="ARBA" id="ARBA00022989"/>
    </source>
</evidence>
<evidence type="ECO:0000256" key="5">
    <source>
        <dbReference type="ARBA" id="ARBA00023136"/>
    </source>
</evidence>
<evidence type="ECO:0000313" key="10">
    <source>
        <dbReference type="EMBL" id="KAG0459102.1"/>
    </source>
</evidence>
<feature type="transmembrane region" description="Helical" evidence="9">
    <location>
        <begin position="47"/>
        <end position="68"/>
    </location>
</feature>
<comment type="function">
    <text evidence="7">Involved in cellular auxin homeostasis by regulating auxin metabolism. Regulates intracellular auxin accumulation at the endoplasmic reticulum and thus auxin availability for nuclear auxin signaling.</text>
</comment>
<keyword evidence="4 9" id="KW-1133">Transmembrane helix</keyword>
<dbReference type="Pfam" id="PF03547">
    <property type="entry name" value="Mem_trans"/>
    <property type="match status" value="2"/>
</dbReference>
<evidence type="ECO:0000256" key="1">
    <source>
        <dbReference type="ARBA" id="ARBA00004477"/>
    </source>
</evidence>
<proteinExistence type="inferred from homology"/>
<keyword evidence="3 9" id="KW-0812">Transmembrane</keyword>
<gene>
    <name evidence="10" type="ORF">HPP92_022230</name>
</gene>
<dbReference type="AlphaFoldDB" id="A0A835Q064"/>
<protein>
    <recommendedName>
        <fullName evidence="12">PIN-like protein</fullName>
    </recommendedName>
</protein>
<feature type="transmembrane region" description="Helical" evidence="9">
    <location>
        <begin position="313"/>
        <end position="335"/>
    </location>
</feature>
<evidence type="ECO:0008006" key="12">
    <source>
        <dbReference type="Google" id="ProtNLM"/>
    </source>
</evidence>
<comment type="subcellular location">
    <subcellularLocation>
        <location evidence="1">Endoplasmic reticulum membrane</location>
        <topology evidence="1">Multi-pass membrane protein</topology>
    </subcellularLocation>
</comment>
<keyword evidence="6" id="KW-0927">Auxin signaling pathway</keyword>
<dbReference type="EMBL" id="JADCNM010000012">
    <property type="protein sequence ID" value="KAG0459102.1"/>
    <property type="molecule type" value="Genomic_DNA"/>
</dbReference>